<comment type="caution">
    <text evidence="2">The sequence shown here is derived from an EMBL/GenBank/DDBJ whole genome shotgun (WGS) entry which is preliminary data.</text>
</comment>
<dbReference type="EMBL" id="JOJR01001492">
    <property type="protein sequence ID" value="RCN30686.1"/>
    <property type="molecule type" value="Genomic_DNA"/>
</dbReference>
<feature type="compositionally biased region" description="Polar residues" evidence="1">
    <location>
        <begin position="27"/>
        <end position="38"/>
    </location>
</feature>
<keyword evidence="3" id="KW-1185">Reference proteome</keyword>
<dbReference type="STRING" id="29170.A0A368FET8"/>
<reference evidence="2 3" key="1">
    <citation type="submission" date="2014-10" db="EMBL/GenBank/DDBJ databases">
        <title>Draft genome of the hookworm Ancylostoma caninum.</title>
        <authorList>
            <person name="Mitreva M."/>
        </authorList>
    </citation>
    <scope>NUCLEOTIDE SEQUENCE [LARGE SCALE GENOMIC DNA]</scope>
    <source>
        <strain evidence="2 3">Baltimore</strain>
    </source>
</reference>
<feature type="compositionally biased region" description="Basic and acidic residues" evidence="1">
    <location>
        <begin position="42"/>
        <end position="51"/>
    </location>
</feature>
<dbReference type="AlphaFoldDB" id="A0A368FET8"/>
<proteinExistence type="predicted"/>
<dbReference type="Proteomes" id="UP000252519">
    <property type="component" value="Unassembled WGS sequence"/>
</dbReference>
<accession>A0A368FET8</accession>
<evidence type="ECO:0000313" key="2">
    <source>
        <dbReference type="EMBL" id="RCN30686.1"/>
    </source>
</evidence>
<sequence>MRMEDINGAGSRGLVSSLREQLLEKMNASQKGTTNSGSEDVITDKASRRESIPPPVPPHKPKPIGAQVKPPVAPKPPHISREVKKPSIFVSASEDESNIMKPYVNLLSAASSASSTSSVYERRENGGLSTLRASREAPRPQSIVSTTSTENGEAADISDSDSDDARLSGVSSFQRMDNYLGGPGHLTLRRPSALCFNGDPSIHDKIVDELKRQGIIR</sequence>
<evidence type="ECO:0000256" key="1">
    <source>
        <dbReference type="SAM" id="MobiDB-lite"/>
    </source>
</evidence>
<protein>
    <submittedName>
        <fullName evidence="2">Uncharacterized protein</fullName>
    </submittedName>
</protein>
<gene>
    <name evidence="2" type="ORF">ANCCAN_23539</name>
</gene>
<feature type="region of interest" description="Disordered" evidence="1">
    <location>
        <begin position="114"/>
        <end position="167"/>
    </location>
</feature>
<organism evidence="2 3">
    <name type="scientific">Ancylostoma caninum</name>
    <name type="common">Dog hookworm</name>
    <dbReference type="NCBI Taxonomy" id="29170"/>
    <lineage>
        <taxon>Eukaryota</taxon>
        <taxon>Metazoa</taxon>
        <taxon>Ecdysozoa</taxon>
        <taxon>Nematoda</taxon>
        <taxon>Chromadorea</taxon>
        <taxon>Rhabditida</taxon>
        <taxon>Rhabditina</taxon>
        <taxon>Rhabditomorpha</taxon>
        <taxon>Strongyloidea</taxon>
        <taxon>Ancylostomatidae</taxon>
        <taxon>Ancylostomatinae</taxon>
        <taxon>Ancylostoma</taxon>
    </lineage>
</organism>
<name>A0A368FET8_ANCCA</name>
<evidence type="ECO:0000313" key="3">
    <source>
        <dbReference type="Proteomes" id="UP000252519"/>
    </source>
</evidence>
<dbReference type="OrthoDB" id="10566368at2759"/>
<feature type="region of interest" description="Disordered" evidence="1">
    <location>
        <begin position="1"/>
        <end position="80"/>
    </location>
</feature>
<feature type="compositionally biased region" description="Polar residues" evidence="1">
    <location>
        <begin position="142"/>
        <end position="151"/>
    </location>
</feature>